<evidence type="ECO:0000259" key="16">
    <source>
        <dbReference type="PROSITE" id="PS51987"/>
    </source>
</evidence>
<evidence type="ECO:0000256" key="1">
    <source>
        <dbReference type="ARBA" id="ARBA00009897"/>
    </source>
</evidence>
<feature type="binding site" evidence="10">
    <location>
        <begin position="271"/>
        <end position="273"/>
    </location>
    <ligand>
        <name>ATP</name>
        <dbReference type="ChEBI" id="CHEBI:30616"/>
    </ligand>
</feature>
<protein>
    <submittedName>
        <fullName evidence="17">Glutamine synthetase type I</fullName>
    </submittedName>
</protein>
<evidence type="ECO:0000256" key="8">
    <source>
        <dbReference type="ARBA" id="ARBA00022842"/>
    </source>
</evidence>
<keyword evidence="6 10" id="KW-0547">Nucleotide-binding</keyword>
<keyword evidence="4" id="KW-0436">Ligase</keyword>
<feature type="binding site" evidence="10">
    <location>
        <position position="207"/>
    </location>
    <ligand>
        <name>ATP</name>
        <dbReference type="ChEBI" id="CHEBI:30616"/>
    </ligand>
</feature>
<dbReference type="InterPro" id="IPR001637">
    <property type="entry name" value="Gln_synth_I_adenylation_site"/>
</dbReference>
<dbReference type="PROSITE" id="PS51986">
    <property type="entry name" value="GS_BETA_GRASP"/>
    <property type="match status" value="1"/>
</dbReference>
<keyword evidence="7 10" id="KW-0067">ATP-binding</keyword>
<dbReference type="InterPro" id="IPR036651">
    <property type="entry name" value="Gln_synt_N_sf"/>
</dbReference>
<dbReference type="Gene3D" id="3.30.590.10">
    <property type="entry name" value="Glutamine synthetase/guanido kinase, catalytic domain"/>
    <property type="match status" value="1"/>
</dbReference>
<feature type="binding site" evidence="9">
    <location>
        <position position="360"/>
    </location>
    <ligand>
        <name>L-glutamate</name>
        <dbReference type="ChEBI" id="CHEBI:29985"/>
    </ligand>
</feature>
<comment type="subunit">
    <text evidence="2">Oligomer of 12 subunits arranged in the form of two hexagons.</text>
</comment>
<feature type="modified residue" description="O-AMP-tyrosine" evidence="12">
    <location>
        <position position="398"/>
    </location>
</feature>
<dbReference type="SUPFAM" id="SSF55931">
    <property type="entry name" value="Glutamine synthetase/guanido kinase"/>
    <property type="match status" value="1"/>
</dbReference>
<keyword evidence="8 11" id="KW-0460">Magnesium</keyword>
<comment type="caution">
    <text evidence="17">The sequence shown here is derived from an EMBL/GenBank/DDBJ whole genome shotgun (WGS) entry which is preliminary data.</text>
</comment>
<feature type="binding site" evidence="9">
    <location>
        <position position="327"/>
    </location>
    <ligand>
        <name>L-glutamate</name>
        <dbReference type="ChEBI" id="CHEBI:29985"/>
    </ligand>
</feature>
<evidence type="ECO:0000256" key="12">
    <source>
        <dbReference type="PIRSR" id="PIRSR604809-50"/>
    </source>
</evidence>
<dbReference type="GO" id="GO:0005524">
    <property type="term" value="F:ATP binding"/>
    <property type="evidence" value="ECO:0007669"/>
    <property type="project" value="UniProtKB-KW"/>
</dbReference>
<evidence type="ECO:0000256" key="7">
    <source>
        <dbReference type="ARBA" id="ARBA00022840"/>
    </source>
</evidence>
<gene>
    <name evidence="17" type="ORF">FRUB_03133</name>
</gene>
<feature type="binding site" evidence="10">
    <location>
        <position position="339"/>
    </location>
    <ligand>
        <name>ATP</name>
        <dbReference type="ChEBI" id="CHEBI:30616"/>
    </ligand>
</feature>
<evidence type="ECO:0000256" key="13">
    <source>
        <dbReference type="PROSITE-ProRule" id="PRU01330"/>
    </source>
</evidence>
<dbReference type="InterPro" id="IPR008147">
    <property type="entry name" value="Gln_synt_N"/>
</dbReference>
<evidence type="ECO:0000256" key="4">
    <source>
        <dbReference type="ARBA" id="ARBA00022598"/>
    </source>
</evidence>
<evidence type="ECO:0000256" key="6">
    <source>
        <dbReference type="ARBA" id="ARBA00022741"/>
    </source>
</evidence>
<dbReference type="FunFam" id="3.30.590.10:FF:000001">
    <property type="entry name" value="Glutamine synthetase"/>
    <property type="match status" value="1"/>
</dbReference>
<dbReference type="InterPro" id="IPR027302">
    <property type="entry name" value="Gln_synth_N_conserv_site"/>
</dbReference>
<dbReference type="GO" id="GO:0005737">
    <property type="term" value="C:cytoplasm"/>
    <property type="evidence" value="ECO:0007669"/>
    <property type="project" value="TreeGrafter"/>
</dbReference>
<evidence type="ECO:0000256" key="5">
    <source>
        <dbReference type="ARBA" id="ARBA00022723"/>
    </source>
</evidence>
<dbReference type="Pfam" id="PF03951">
    <property type="entry name" value="Gln-synt_N"/>
    <property type="match status" value="1"/>
</dbReference>
<sequence>MTPREVLALLREKEVKAVDLRFMDFPGLWKHVTIPAEALDEHSFEDGIGFDGSSLRGWQKINEADMLLVPQPDTLFLDPFRQDVTLAMICNIQDPSTREDYPKDPRNVARKAISYMKYSGIADAANFGPSMEFFVFDDVKFDQTTHSAFYYVDSNEAAWNTGRDERPNLGYKVPYRQGYFPCPPTDHLHDLRSEMMRVMLDCGMTVESHHHEKATAGQCAIDVRYADLVQSADAVLKYKYIVKNVAHRRGKTATFMPKPLFDEYGCGMHVHGSLWKNGNNLFAGSGASGLSELAEYAIGGILRHARALCAITNPTTNSYKRLVPGFEAPTRLAYSQRNRSAAIRIPVYSSRPRSRRIEYRLPDGSANPYLAFSAILMAMLDGIINKIHPGPPLDKDIYDLPAEELKDVPTPPTHLDEALKALEKDHDFLLKGDVFTDDVIETWVQYKRKEEVEAIRLRPHPYEFALYFDS</sequence>
<dbReference type="InterPro" id="IPR008146">
    <property type="entry name" value="Gln_synth_cat_dom"/>
</dbReference>
<feature type="binding site" evidence="11">
    <location>
        <position position="269"/>
    </location>
    <ligand>
        <name>Mg(2+)</name>
        <dbReference type="ChEBI" id="CHEBI:18420"/>
        <label>1</label>
    </ligand>
</feature>
<feature type="binding site" evidence="11">
    <location>
        <position position="132"/>
    </location>
    <ligand>
        <name>Mg(2+)</name>
        <dbReference type="ChEBI" id="CHEBI:18420"/>
        <label>1</label>
    </ligand>
</feature>
<evidence type="ECO:0000256" key="11">
    <source>
        <dbReference type="PIRSR" id="PIRSR604809-3"/>
    </source>
</evidence>
<evidence type="ECO:0000256" key="10">
    <source>
        <dbReference type="PIRSR" id="PIRSR604809-2"/>
    </source>
</evidence>
<dbReference type="InterPro" id="IPR014746">
    <property type="entry name" value="Gln_synth/guanido_kin_cat_dom"/>
</dbReference>
<dbReference type="GO" id="GO:0019740">
    <property type="term" value="P:nitrogen utilization"/>
    <property type="evidence" value="ECO:0007669"/>
    <property type="project" value="TreeGrafter"/>
</dbReference>
<dbReference type="SMART" id="SM01230">
    <property type="entry name" value="Gln-synt_C"/>
    <property type="match status" value="1"/>
</dbReference>
<dbReference type="RefSeq" id="WP_088254363.1">
    <property type="nucleotide sequence ID" value="NZ_NIDE01000004.1"/>
</dbReference>
<dbReference type="GO" id="GO:0046872">
    <property type="term" value="F:metal ion binding"/>
    <property type="evidence" value="ECO:0007669"/>
    <property type="project" value="UniProtKB-KW"/>
</dbReference>
<dbReference type="GO" id="GO:0006542">
    <property type="term" value="P:glutamine biosynthetic process"/>
    <property type="evidence" value="ECO:0007669"/>
    <property type="project" value="InterPro"/>
</dbReference>
<name>A0A225DV46_9BACT</name>
<dbReference type="Proteomes" id="UP000214646">
    <property type="component" value="Unassembled WGS sequence"/>
</dbReference>
<evidence type="ECO:0000313" key="17">
    <source>
        <dbReference type="EMBL" id="OWK43534.1"/>
    </source>
</evidence>
<dbReference type="Gene3D" id="3.10.20.70">
    <property type="entry name" value="Glutamine synthetase, N-terminal domain"/>
    <property type="match status" value="1"/>
</dbReference>
<evidence type="ECO:0000256" key="2">
    <source>
        <dbReference type="ARBA" id="ARBA00011354"/>
    </source>
</evidence>
<accession>A0A225DV46</accession>
<feature type="binding site" evidence="9">
    <location>
        <position position="321"/>
    </location>
    <ligand>
        <name>L-glutamate</name>
        <dbReference type="ChEBI" id="CHEBI:29985"/>
    </ligand>
</feature>
<dbReference type="PANTHER" id="PTHR43407:SF1">
    <property type="entry name" value="LENGSIN"/>
    <property type="match status" value="1"/>
</dbReference>
<dbReference type="PROSITE" id="PS51987">
    <property type="entry name" value="GS_CATALYTIC"/>
    <property type="match status" value="1"/>
</dbReference>
<evidence type="ECO:0000259" key="15">
    <source>
        <dbReference type="PROSITE" id="PS51986"/>
    </source>
</evidence>
<dbReference type="EMBL" id="NIDE01000004">
    <property type="protein sequence ID" value="OWK43534.1"/>
    <property type="molecule type" value="Genomic_DNA"/>
</dbReference>
<keyword evidence="3 12" id="KW-0597">Phosphoprotein</keyword>
<dbReference type="GO" id="GO:0004356">
    <property type="term" value="F:glutamine synthetase activity"/>
    <property type="evidence" value="ECO:0007669"/>
    <property type="project" value="InterPro"/>
</dbReference>
<keyword evidence="18" id="KW-1185">Reference proteome</keyword>
<feature type="binding site" evidence="11">
    <location>
        <position position="358"/>
    </location>
    <ligand>
        <name>Mg(2+)</name>
        <dbReference type="ChEBI" id="CHEBI:18420"/>
        <label>1</label>
    </ligand>
</feature>
<feature type="domain" description="GS catalytic" evidence="16">
    <location>
        <begin position="105"/>
        <end position="470"/>
    </location>
</feature>
<dbReference type="PROSITE" id="PS00182">
    <property type="entry name" value="GLNA_ADENYLATION"/>
    <property type="match status" value="1"/>
</dbReference>
<comment type="similarity">
    <text evidence="1 13 14">Belongs to the glutamine synthetase family.</text>
</comment>
<organism evidence="17 18">
    <name type="scientific">Fimbriiglobus ruber</name>
    <dbReference type="NCBI Taxonomy" id="1908690"/>
    <lineage>
        <taxon>Bacteria</taxon>
        <taxon>Pseudomonadati</taxon>
        <taxon>Planctomycetota</taxon>
        <taxon>Planctomycetia</taxon>
        <taxon>Gemmatales</taxon>
        <taxon>Gemmataceae</taxon>
        <taxon>Fimbriiglobus</taxon>
    </lineage>
</organism>
<comment type="cofactor">
    <cofactor evidence="11">
        <name>Mg(2+)</name>
        <dbReference type="ChEBI" id="CHEBI:18420"/>
    </cofactor>
    <text evidence="11">Binds 2 Mg(2+) ions per subunit.</text>
</comment>
<dbReference type="InterPro" id="IPR004809">
    <property type="entry name" value="Gln_synth_I"/>
</dbReference>
<evidence type="ECO:0000256" key="3">
    <source>
        <dbReference type="ARBA" id="ARBA00022553"/>
    </source>
</evidence>
<dbReference type="SUPFAM" id="SSF54368">
    <property type="entry name" value="Glutamine synthetase, N-terminal domain"/>
    <property type="match status" value="1"/>
</dbReference>
<dbReference type="PROSITE" id="PS00180">
    <property type="entry name" value="GLNA_1"/>
    <property type="match status" value="1"/>
</dbReference>
<dbReference type="NCBIfam" id="TIGR00653">
    <property type="entry name" value="GlnA"/>
    <property type="match status" value="1"/>
</dbReference>
<evidence type="ECO:0000313" key="18">
    <source>
        <dbReference type="Proteomes" id="UP000214646"/>
    </source>
</evidence>
<keyword evidence="5 11" id="KW-0479">Metal-binding</keyword>
<proteinExistence type="inferred from homology"/>
<evidence type="ECO:0000256" key="9">
    <source>
        <dbReference type="PIRSR" id="PIRSR604809-1"/>
    </source>
</evidence>
<feature type="binding site" evidence="9">
    <location>
        <position position="339"/>
    </location>
    <ligand>
        <name>L-glutamate</name>
        <dbReference type="ChEBI" id="CHEBI:29985"/>
    </ligand>
</feature>
<reference evidence="18" key="1">
    <citation type="submission" date="2017-06" db="EMBL/GenBank/DDBJ databases">
        <title>Genome analysis of Fimbriiglobus ruber SP5, the first member of the order Planctomycetales with confirmed chitinolytic capability.</title>
        <authorList>
            <person name="Ravin N.V."/>
            <person name="Rakitin A.L."/>
            <person name="Ivanova A.A."/>
            <person name="Beletsky A.V."/>
            <person name="Kulichevskaya I.S."/>
            <person name="Mardanov A.V."/>
            <person name="Dedysh S.N."/>
        </authorList>
    </citation>
    <scope>NUCLEOTIDE SEQUENCE [LARGE SCALE GENOMIC DNA]</scope>
    <source>
        <strain evidence="18">SP5</strain>
    </source>
</reference>
<evidence type="ECO:0000256" key="14">
    <source>
        <dbReference type="RuleBase" id="RU000384"/>
    </source>
</evidence>
<dbReference type="OrthoDB" id="9807095at2"/>
<dbReference type="AlphaFoldDB" id="A0A225DV46"/>
<dbReference type="PANTHER" id="PTHR43407">
    <property type="entry name" value="GLUTAMINE SYNTHETASE"/>
    <property type="match status" value="1"/>
</dbReference>
<feature type="binding site" evidence="11">
    <location>
        <position position="212"/>
    </location>
    <ligand>
        <name>Mg(2+)</name>
        <dbReference type="ChEBI" id="CHEBI:18420"/>
        <label>1</label>
    </ligand>
</feature>
<feature type="domain" description="GS beta-grasp" evidence="15">
    <location>
        <begin position="13"/>
        <end position="97"/>
    </location>
</feature>
<dbReference type="GO" id="GO:0016020">
    <property type="term" value="C:membrane"/>
    <property type="evidence" value="ECO:0007669"/>
    <property type="project" value="TreeGrafter"/>
</dbReference>
<dbReference type="Pfam" id="PF00120">
    <property type="entry name" value="Gln-synt_C"/>
    <property type="match status" value="1"/>
</dbReference>